<dbReference type="EMBL" id="CAGI01000182">
    <property type="protein sequence ID" value="CCF53422.1"/>
    <property type="molecule type" value="Genomic_DNA"/>
</dbReference>
<evidence type="ECO:0000313" key="2">
    <source>
        <dbReference type="EMBL" id="CCF53422.1"/>
    </source>
</evidence>
<accession>I2G2M9</accession>
<comment type="caution">
    <text evidence="2">The sequence shown here is derived from an EMBL/GenBank/DDBJ whole genome shotgun (WGS) entry which is preliminary data.</text>
</comment>
<evidence type="ECO:0000313" key="3">
    <source>
        <dbReference type="Proteomes" id="UP000006174"/>
    </source>
</evidence>
<dbReference type="GO" id="GO:0005737">
    <property type="term" value="C:cytoplasm"/>
    <property type="evidence" value="ECO:0007669"/>
    <property type="project" value="TreeGrafter"/>
</dbReference>
<dbReference type="InterPro" id="IPR022036">
    <property type="entry name" value="DUF3605"/>
</dbReference>
<gene>
    <name evidence="2" type="ORF">UHOR_02557</name>
</gene>
<proteinExistence type="predicted"/>
<feature type="region of interest" description="Disordered" evidence="1">
    <location>
        <begin position="1"/>
        <end position="25"/>
    </location>
</feature>
<dbReference type="STRING" id="1128400.I2G2M9"/>
<reference evidence="2 3" key="1">
    <citation type="journal article" date="2012" name="Plant Cell">
        <title>Genome comparison of barley and maize smut fungi reveals targeted loss of RNA silencing components and species-specific presence of transposable elements.</title>
        <authorList>
            <person name="Laurie J.D."/>
            <person name="Ali S."/>
            <person name="Linning R."/>
            <person name="Mannhaupt G."/>
            <person name="Wong P."/>
            <person name="Gueldener U."/>
            <person name="Muensterkoetter M."/>
            <person name="Moore R."/>
            <person name="Kahmann R."/>
            <person name="Bakkeren G."/>
            <person name="Schirawski J."/>
        </authorList>
    </citation>
    <scope>NUCLEOTIDE SEQUENCE [LARGE SCALE GENOMIC DNA]</scope>
    <source>
        <strain evidence="3">Uh4875-4</strain>
    </source>
</reference>
<dbReference type="eggNOG" id="ENOG502S263">
    <property type="taxonomic scope" value="Eukaryota"/>
</dbReference>
<dbReference type="Pfam" id="PF12239">
    <property type="entry name" value="DUF3605"/>
    <property type="match status" value="2"/>
</dbReference>
<dbReference type="PANTHER" id="PTHR35020">
    <property type="entry name" value="N-ACETYLGLUCOSAMINE-INDUCED PROTEIN 1"/>
    <property type="match status" value="1"/>
</dbReference>
<organism evidence="2 3">
    <name type="scientific">Ustilago hordei</name>
    <name type="common">Barley covered smut fungus</name>
    <dbReference type="NCBI Taxonomy" id="120017"/>
    <lineage>
        <taxon>Eukaryota</taxon>
        <taxon>Fungi</taxon>
        <taxon>Dikarya</taxon>
        <taxon>Basidiomycota</taxon>
        <taxon>Ustilaginomycotina</taxon>
        <taxon>Ustilaginomycetes</taxon>
        <taxon>Ustilaginales</taxon>
        <taxon>Ustilaginaceae</taxon>
        <taxon>Ustilago</taxon>
    </lineage>
</organism>
<dbReference type="HOGENOM" id="CLU_055672_0_0_1"/>
<dbReference type="GO" id="GO:0006044">
    <property type="term" value="P:N-acetylglucosamine metabolic process"/>
    <property type="evidence" value="ECO:0007669"/>
    <property type="project" value="TreeGrafter"/>
</dbReference>
<feature type="region of interest" description="Disordered" evidence="1">
    <location>
        <begin position="42"/>
        <end position="63"/>
    </location>
</feature>
<dbReference type="AlphaFoldDB" id="I2G2M9"/>
<name>I2G2M9_USTHO</name>
<dbReference type="PANTHER" id="PTHR35020:SF2">
    <property type="entry name" value="N-ACETYLGLUCOSAMINE-INDUCED PROTEIN 1"/>
    <property type="match status" value="1"/>
</dbReference>
<dbReference type="OMA" id="EVAFFAN"/>
<dbReference type="Proteomes" id="UP000006174">
    <property type="component" value="Unassembled WGS sequence"/>
</dbReference>
<keyword evidence="3" id="KW-1185">Reference proteome</keyword>
<evidence type="ECO:0000256" key="1">
    <source>
        <dbReference type="SAM" id="MobiDB-lite"/>
    </source>
</evidence>
<sequence length="345" mass="38618">MLASSSTFASTTFHSSFTSSSSPHAPLLLRGTREGELAATLSSDPYLPHSSSTAASSSPGLSSKAERNPLFTWPDVLRIVSTGILQHLARHPDELREYFAWMDDIRNTYGSTDSFLLAERFTARYLFSRPSQQQAKAKRNHFEPWLECQILLNGWPYSVPKGVTHWVVWSYLPIIHPDLVEAEESAVKEKIWGIVAKCGLCGTLGATKGLKVPTVEDHKRNMPDLLLEGKEEEEKVGKVLRGACGELVKFIERHCVTPGYSLVRILAPRECPIEIFSCQYTSHKKVRYLSGKSLLISSLLQSTSVTPLQRAYRLRKRREVAFFANPPSLQSVPALAHFHVLVKED</sequence>
<feature type="compositionally biased region" description="Low complexity" evidence="1">
    <location>
        <begin position="50"/>
        <end position="63"/>
    </location>
</feature>
<protein>
    <submittedName>
        <fullName evidence="2">Uncharacterized protein</fullName>
    </submittedName>
</protein>